<accession>A0A6M1L3C2</accession>
<evidence type="ECO:0000313" key="2">
    <source>
        <dbReference type="Proteomes" id="UP000478148"/>
    </source>
</evidence>
<organism evidence="1 2">
    <name type="scientific">Verrucosispora sioxanthis</name>
    <dbReference type="NCBI Taxonomy" id="2499994"/>
    <lineage>
        <taxon>Bacteria</taxon>
        <taxon>Bacillati</taxon>
        <taxon>Actinomycetota</taxon>
        <taxon>Actinomycetes</taxon>
        <taxon>Micromonosporales</taxon>
        <taxon>Micromonosporaceae</taxon>
        <taxon>Micromonospora</taxon>
    </lineage>
</organism>
<reference evidence="1 2" key="1">
    <citation type="submission" date="2020-02" db="EMBL/GenBank/DDBJ databases">
        <title>Draft Genome Sequence of Verrucosispora sp. Strain CWR15, Isolated from Gulf of Mexico Sponge.</title>
        <authorList>
            <person name="Kennedy S.J."/>
            <person name="Cella E."/>
            <person name="Azarian T."/>
            <person name="Baker B.J."/>
            <person name="Shaw L.N."/>
        </authorList>
    </citation>
    <scope>NUCLEOTIDE SEQUENCE [LARGE SCALE GENOMIC DNA]</scope>
    <source>
        <strain evidence="1 2">CWR15</strain>
    </source>
</reference>
<dbReference type="EMBL" id="SAIY01000003">
    <property type="protein sequence ID" value="NGM13321.1"/>
    <property type="molecule type" value="Genomic_DNA"/>
</dbReference>
<dbReference type="Proteomes" id="UP000478148">
    <property type="component" value="Unassembled WGS sequence"/>
</dbReference>
<gene>
    <name evidence="1" type="ORF">ENC19_11905</name>
</gene>
<name>A0A6M1L3C2_9ACTN</name>
<comment type="caution">
    <text evidence="1">The sequence shown here is derived from an EMBL/GenBank/DDBJ whole genome shotgun (WGS) entry which is preliminary data.</text>
</comment>
<sequence>MLLGGGGVPPCSAATPIYDLAEVAAVGVWRRFRRWLRRRWSVPPAGTGQRWQEIEQDAARRRLLDQARRNARWPA</sequence>
<protein>
    <submittedName>
        <fullName evidence="1">Uncharacterized protein</fullName>
    </submittedName>
</protein>
<keyword evidence="2" id="KW-1185">Reference proteome</keyword>
<proteinExistence type="predicted"/>
<dbReference type="AlphaFoldDB" id="A0A6M1L3C2"/>
<dbReference type="RefSeq" id="WP_164446803.1">
    <property type="nucleotide sequence ID" value="NZ_SAIY01000003.1"/>
</dbReference>
<evidence type="ECO:0000313" key="1">
    <source>
        <dbReference type="EMBL" id="NGM13321.1"/>
    </source>
</evidence>